<dbReference type="EMBL" id="JABCKI010000169">
    <property type="protein sequence ID" value="KAG5652031.1"/>
    <property type="molecule type" value="Genomic_DNA"/>
</dbReference>
<evidence type="ECO:0000256" key="3">
    <source>
        <dbReference type="SAM" id="SignalP"/>
    </source>
</evidence>
<keyword evidence="2" id="KW-1133">Transmembrane helix</keyword>
<feature type="region of interest" description="Disordered" evidence="1">
    <location>
        <begin position="311"/>
        <end position="330"/>
    </location>
</feature>
<feature type="transmembrane region" description="Helical" evidence="2">
    <location>
        <begin position="350"/>
        <end position="373"/>
    </location>
</feature>
<keyword evidence="3" id="KW-0732">Signal</keyword>
<feature type="chain" id="PRO_5040421175" evidence="3">
    <location>
        <begin position="25"/>
        <end position="548"/>
    </location>
</feature>
<evidence type="ECO:0000313" key="4">
    <source>
        <dbReference type="EMBL" id="KAG5652031.1"/>
    </source>
</evidence>
<keyword evidence="5" id="KW-1185">Reference proteome</keyword>
<name>A0A9P7KGY5_9AGAR</name>
<feature type="compositionally biased region" description="Polar residues" evidence="1">
    <location>
        <begin position="313"/>
        <end position="327"/>
    </location>
</feature>
<organism evidence="4 5">
    <name type="scientific">Sphagnurus paluster</name>
    <dbReference type="NCBI Taxonomy" id="117069"/>
    <lineage>
        <taxon>Eukaryota</taxon>
        <taxon>Fungi</taxon>
        <taxon>Dikarya</taxon>
        <taxon>Basidiomycota</taxon>
        <taxon>Agaricomycotina</taxon>
        <taxon>Agaricomycetes</taxon>
        <taxon>Agaricomycetidae</taxon>
        <taxon>Agaricales</taxon>
        <taxon>Tricholomatineae</taxon>
        <taxon>Lyophyllaceae</taxon>
        <taxon>Sphagnurus</taxon>
    </lineage>
</organism>
<feature type="region of interest" description="Disordered" evidence="1">
    <location>
        <begin position="230"/>
        <end position="262"/>
    </location>
</feature>
<protein>
    <submittedName>
        <fullName evidence="4">Uncharacterized protein</fullName>
    </submittedName>
</protein>
<dbReference type="Proteomes" id="UP000717328">
    <property type="component" value="Unassembled WGS sequence"/>
</dbReference>
<reference evidence="4" key="1">
    <citation type="submission" date="2021-02" db="EMBL/GenBank/DDBJ databases">
        <authorList>
            <person name="Nieuwenhuis M."/>
            <person name="Van De Peppel L.J.J."/>
        </authorList>
    </citation>
    <scope>NUCLEOTIDE SEQUENCE</scope>
    <source>
        <strain evidence="4">D49</strain>
    </source>
</reference>
<dbReference type="AlphaFoldDB" id="A0A9P7KGY5"/>
<evidence type="ECO:0000313" key="5">
    <source>
        <dbReference type="Proteomes" id="UP000717328"/>
    </source>
</evidence>
<feature type="region of interest" description="Disordered" evidence="1">
    <location>
        <begin position="519"/>
        <end position="548"/>
    </location>
</feature>
<comment type="caution">
    <text evidence="4">The sequence shown here is derived from an EMBL/GenBank/DDBJ whole genome shotgun (WGS) entry which is preliminary data.</text>
</comment>
<dbReference type="OrthoDB" id="10036721at2759"/>
<keyword evidence="2" id="KW-0812">Transmembrane</keyword>
<evidence type="ECO:0000256" key="2">
    <source>
        <dbReference type="SAM" id="Phobius"/>
    </source>
</evidence>
<reference evidence="4" key="2">
    <citation type="submission" date="2021-10" db="EMBL/GenBank/DDBJ databases">
        <title>Phylogenomics reveals ancestral predisposition of the termite-cultivated fungus Termitomyces towards a domesticated lifestyle.</title>
        <authorList>
            <person name="Auxier B."/>
            <person name="Grum-Grzhimaylo A."/>
            <person name="Cardenas M.E."/>
            <person name="Lodge J.D."/>
            <person name="Laessoe T."/>
            <person name="Pedersen O."/>
            <person name="Smith M.E."/>
            <person name="Kuyper T.W."/>
            <person name="Franco-Molano E.A."/>
            <person name="Baroni T.J."/>
            <person name="Aanen D.K."/>
        </authorList>
    </citation>
    <scope>NUCLEOTIDE SEQUENCE</scope>
    <source>
        <strain evidence="4">D49</strain>
    </source>
</reference>
<dbReference type="Gene3D" id="2.60.120.260">
    <property type="entry name" value="Galactose-binding domain-like"/>
    <property type="match status" value="1"/>
</dbReference>
<feature type="signal peptide" evidence="3">
    <location>
        <begin position="1"/>
        <end position="24"/>
    </location>
</feature>
<sequence>MAPRTPNSGLWCLLFSFLVHFGSGALAASAVVQKRQAPNNGLVQQWLNSYWIWTSDGVGQHAPGGDRAFRTTYTPSSGVSVVGMNVLATADDYFTLYLNGQVICDTRWQVGTGVTVWASAQGATVSLNTNVPLVFAVLGTNNPSNGGAPAGILVAIQLSLSDGSTAFVTTGGSSWVASETVPTNFQSTDTSVSGWASASVLSKNGAADPWGVVQLPSTLTAVSVSLPQTSAATTPNTTPASSPTKVQNPTTPNPDPSVGTTAPTTVQTTVIITTEKTAGGGATTDGGQTTGANTLGPPGATATVVATIPPASSAGSDTEGGTHTTVGSGNGAVQSNVVAASSSSKPSTGAIAGGAVGGVIVLILLILGVLWCYRGRKRRGDAAKLVPFTATGTSNATEYEIFPQTTPSRNRALVPFMLQTPRNDGLRSKAPYGHDAKAVEAYGVGATESPGAGSSTMDDVELGRTAASNQGALADELQTTMQRLRQLTDELNRGLVEQGANNPQAAALRSRITQLMRAESVSGSSDIYHDRHTNIGTPPPYEGRPETS</sequence>
<proteinExistence type="predicted"/>
<evidence type="ECO:0000256" key="1">
    <source>
        <dbReference type="SAM" id="MobiDB-lite"/>
    </source>
</evidence>
<accession>A0A9P7KGY5</accession>
<gene>
    <name evidence="4" type="ORF">H0H81_006522</name>
</gene>
<keyword evidence="2" id="KW-0472">Membrane</keyword>
<feature type="compositionally biased region" description="Low complexity" evidence="1">
    <location>
        <begin position="230"/>
        <end position="244"/>
    </location>
</feature>